<evidence type="ECO:0000256" key="2">
    <source>
        <dbReference type="ARBA" id="ARBA00022723"/>
    </source>
</evidence>
<evidence type="ECO:0000256" key="9">
    <source>
        <dbReference type="SAM" id="SignalP"/>
    </source>
</evidence>
<dbReference type="Pfam" id="PF07731">
    <property type="entry name" value="Cu-oxidase_2"/>
    <property type="match status" value="1"/>
</dbReference>
<dbReference type="Pfam" id="PF00394">
    <property type="entry name" value="Cu-oxidase"/>
    <property type="match status" value="1"/>
</dbReference>
<dbReference type="STRING" id="1220924.W2S059"/>
<comment type="similarity">
    <text evidence="1">Belongs to the multicopper oxidase family.</text>
</comment>
<protein>
    <recommendedName>
        <fullName evidence="15">L-ascorbate oxidase</fullName>
    </recommendedName>
</protein>
<organism evidence="13 14">
    <name type="scientific">Cyphellophora europaea (strain CBS 101466)</name>
    <name type="common">Phialophora europaea</name>
    <dbReference type="NCBI Taxonomy" id="1220924"/>
    <lineage>
        <taxon>Eukaryota</taxon>
        <taxon>Fungi</taxon>
        <taxon>Dikarya</taxon>
        <taxon>Ascomycota</taxon>
        <taxon>Pezizomycotina</taxon>
        <taxon>Eurotiomycetes</taxon>
        <taxon>Chaetothyriomycetidae</taxon>
        <taxon>Chaetothyriales</taxon>
        <taxon>Cyphellophoraceae</taxon>
        <taxon>Cyphellophora</taxon>
    </lineage>
</organism>
<feature type="domain" description="Plastocyanin-like" evidence="10">
    <location>
        <begin position="155"/>
        <end position="299"/>
    </location>
</feature>
<dbReference type="InterPro" id="IPR011706">
    <property type="entry name" value="Cu-oxidase_C"/>
</dbReference>
<dbReference type="PANTHER" id="PTHR11709">
    <property type="entry name" value="MULTI-COPPER OXIDASE"/>
    <property type="match status" value="1"/>
</dbReference>
<name>W2S059_CYPE1</name>
<keyword evidence="6" id="KW-0325">Glycoprotein</keyword>
<dbReference type="GO" id="GO:0010106">
    <property type="term" value="P:cellular response to iron ion starvation"/>
    <property type="evidence" value="ECO:0007669"/>
    <property type="project" value="TreeGrafter"/>
</dbReference>
<keyword evidence="8" id="KW-1133">Transmembrane helix</keyword>
<dbReference type="VEuPathDB" id="FungiDB:HMPREF1541_03914"/>
<dbReference type="RefSeq" id="XP_008716484.1">
    <property type="nucleotide sequence ID" value="XM_008718262.1"/>
</dbReference>
<evidence type="ECO:0000313" key="13">
    <source>
        <dbReference type="EMBL" id="ETN41975.1"/>
    </source>
</evidence>
<feature type="domain" description="Plastocyanin-like" evidence="11">
    <location>
        <begin position="363"/>
        <end position="489"/>
    </location>
</feature>
<dbReference type="PROSITE" id="PS00079">
    <property type="entry name" value="MULTICOPPER_OXIDASE1"/>
    <property type="match status" value="2"/>
</dbReference>
<keyword evidence="8" id="KW-0812">Transmembrane</keyword>
<evidence type="ECO:0000313" key="14">
    <source>
        <dbReference type="Proteomes" id="UP000030752"/>
    </source>
</evidence>
<dbReference type="InterPro" id="IPR001117">
    <property type="entry name" value="Cu-oxidase_2nd"/>
</dbReference>
<dbReference type="GO" id="GO:0004322">
    <property type="term" value="F:ferroxidase activity"/>
    <property type="evidence" value="ECO:0007669"/>
    <property type="project" value="TreeGrafter"/>
</dbReference>
<dbReference type="Pfam" id="PF07732">
    <property type="entry name" value="Cu-oxidase_3"/>
    <property type="match status" value="1"/>
</dbReference>
<proteinExistence type="inferred from homology"/>
<keyword evidence="14" id="KW-1185">Reference proteome</keyword>
<dbReference type="FunFam" id="2.60.40.420:FF:000022">
    <property type="entry name" value="FET5p Multicopper oxidase"/>
    <property type="match status" value="1"/>
</dbReference>
<dbReference type="Proteomes" id="UP000030752">
    <property type="component" value="Unassembled WGS sequence"/>
</dbReference>
<gene>
    <name evidence="13" type="ORF">HMPREF1541_03914</name>
</gene>
<sequence length="595" mass="66446">MSLFPYVTAVCLFYTQLALAATVQYDFNITWVWANPDGLFPRPVIGVNDQWPPPPLNAAVGDMVIVNVLNSLGNQSTSLHFHGLFMNGTSHMDGTSWVSQCAIGPDSTFQYRFTVKQPGAYWYHSHTEAQYPDGLRGLMIVDDPESPYRSEYDDELVLSLSDWYHDPMPTLLSTYDQQTKMMGREPVPDSNLINDTRDAKVRIEPGRTYLVRVANIGALVGQYFWIRDHVLTIVEIDGVYTKVAETDMIYIAAGQRYSFLLKTREASSANFPIVSRMDNSSFATSSDKLKSLDGVAWLTYGDDLPNLQPGEVDELKPLDDLTLAPYDEQPLLEVDHNITLNIDMHVRDDGINHWMFNDQHYEKPTLPSLFAALSFGPEAADPNTYGPTTQTHVLEHGAVVEIEMSNKHMYPHPIHLHGHNFQVTHRSSKSLNDTPADQAPMRRDTVVVNGHGTLKLRFRADNPGVWLFHCHMEWHAHSGLMATLIEAPTELQKQLAGKVDQLSADPAKACRTGHTETATPESPLEAQPESGEDDQPAKQSLVWLTLPMPILAIALGAILMTVIVLAYVCFGGRQFGLRNAAYSLVPVTDMENETK</sequence>
<dbReference type="InterPro" id="IPR011707">
    <property type="entry name" value="Cu-oxidase-like_N"/>
</dbReference>
<feature type="domain" description="Plastocyanin-like" evidence="12">
    <location>
        <begin position="29"/>
        <end position="145"/>
    </location>
</feature>
<dbReference type="GO" id="GO:0033573">
    <property type="term" value="C:high-affinity iron permease complex"/>
    <property type="evidence" value="ECO:0007669"/>
    <property type="project" value="TreeGrafter"/>
</dbReference>
<evidence type="ECO:0000256" key="7">
    <source>
        <dbReference type="SAM" id="MobiDB-lite"/>
    </source>
</evidence>
<feature type="chain" id="PRO_5004824205" description="L-ascorbate oxidase" evidence="9">
    <location>
        <begin position="21"/>
        <end position="595"/>
    </location>
</feature>
<dbReference type="InterPro" id="IPR044130">
    <property type="entry name" value="CuRO_2_Fet3-like"/>
</dbReference>
<dbReference type="InterPro" id="IPR045087">
    <property type="entry name" value="Cu-oxidase_fam"/>
</dbReference>
<dbReference type="EMBL" id="KB822719">
    <property type="protein sequence ID" value="ETN41975.1"/>
    <property type="molecule type" value="Genomic_DNA"/>
</dbReference>
<evidence type="ECO:0000256" key="1">
    <source>
        <dbReference type="ARBA" id="ARBA00010609"/>
    </source>
</evidence>
<dbReference type="SUPFAM" id="SSF49503">
    <property type="entry name" value="Cupredoxins"/>
    <property type="match status" value="3"/>
</dbReference>
<evidence type="ECO:0000256" key="5">
    <source>
        <dbReference type="ARBA" id="ARBA00023008"/>
    </source>
</evidence>
<dbReference type="InterPro" id="IPR008972">
    <property type="entry name" value="Cupredoxin"/>
</dbReference>
<evidence type="ECO:0000256" key="8">
    <source>
        <dbReference type="SAM" id="Phobius"/>
    </source>
</evidence>
<evidence type="ECO:0000259" key="12">
    <source>
        <dbReference type="Pfam" id="PF07732"/>
    </source>
</evidence>
<evidence type="ECO:0000256" key="3">
    <source>
        <dbReference type="ARBA" id="ARBA00022729"/>
    </source>
</evidence>
<evidence type="ECO:0000259" key="10">
    <source>
        <dbReference type="Pfam" id="PF00394"/>
    </source>
</evidence>
<dbReference type="HOGENOM" id="CLU_006504_7_3_1"/>
<accession>W2S059</accession>
<keyword evidence="8" id="KW-0472">Membrane</keyword>
<dbReference type="OrthoDB" id="2121828at2759"/>
<dbReference type="GO" id="GO:0005507">
    <property type="term" value="F:copper ion binding"/>
    <property type="evidence" value="ECO:0007669"/>
    <property type="project" value="InterPro"/>
</dbReference>
<keyword evidence="4" id="KW-0560">Oxidoreductase</keyword>
<feature type="transmembrane region" description="Helical" evidence="8">
    <location>
        <begin position="541"/>
        <end position="570"/>
    </location>
</feature>
<dbReference type="GeneID" id="19971253"/>
<evidence type="ECO:0000259" key="11">
    <source>
        <dbReference type="Pfam" id="PF07731"/>
    </source>
</evidence>
<evidence type="ECO:0008006" key="15">
    <source>
        <dbReference type="Google" id="ProtNLM"/>
    </source>
</evidence>
<keyword evidence="3 9" id="KW-0732">Signal</keyword>
<dbReference type="InterPro" id="IPR033138">
    <property type="entry name" value="Cu_oxidase_CS"/>
</dbReference>
<dbReference type="AlphaFoldDB" id="W2S059"/>
<feature type="signal peptide" evidence="9">
    <location>
        <begin position="1"/>
        <end position="20"/>
    </location>
</feature>
<dbReference type="Gene3D" id="2.60.40.420">
    <property type="entry name" value="Cupredoxins - blue copper proteins"/>
    <property type="match status" value="3"/>
</dbReference>
<dbReference type="PANTHER" id="PTHR11709:SF361">
    <property type="entry name" value="IRON TRANSPORT MULTICOPPER OXIDASE FET3"/>
    <property type="match status" value="1"/>
</dbReference>
<dbReference type="GO" id="GO:0033215">
    <property type="term" value="P:reductive iron assimilation"/>
    <property type="evidence" value="ECO:0007669"/>
    <property type="project" value="TreeGrafter"/>
</dbReference>
<reference evidence="13 14" key="1">
    <citation type="submission" date="2013-03" db="EMBL/GenBank/DDBJ databases">
        <title>The Genome Sequence of Phialophora europaea CBS 101466.</title>
        <authorList>
            <consortium name="The Broad Institute Genomics Platform"/>
            <person name="Cuomo C."/>
            <person name="de Hoog S."/>
            <person name="Gorbushina A."/>
            <person name="Walker B."/>
            <person name="Young S.K."/>
            <person name="Zeng Q."/>
            <person name="Gargeya S."/>
            <person name="Fitzgerald M."/>
            <person name="Haas B."/>
            <person name="Abouelleil A."/>
            <person name="Allen A.W."/>
            <person name="Alvarado L."/>
            <person name="Arachchi H.M."/>
            <person name="Berlin A.M."/>
            <person name="Chapman S.B."/>
            <person name="Gainer-Dewar J."/>
            <person name="Goldberg J."/>
            <person name="Griggs A."/>
            <person name="Gujja S."/>
            <person name="Hansen M."/>
            <person name="Howarth C."/>
            <person name="Imamovic A."/>
            <person name="Ireland A."/>
            <person name="Larimer J."/>
            <person name="McCowan C."/>
            <person name="Murphy C."/>
            <person name="Pearson M."/>
            <person name="Poon T.W."/>
            <person name="Priest M."/>
            <person name="Roberts A."/>
            <person name="Saif S."/>
            <person name="Shea T."/>
            <person name="Sisk P."/>
            <person name="Sykes S."/>
            <person name="Wortman J."/>
            <person name="Nusbaum C."/>
            <person name="Birren B."/>
        </authorList>
    </citation>
    <scope>NUCLEOTIDE SEQUENCE [LARGE SCALE GENOMIC DNA]</scope>
    <source>
        <strain evidence="13 14">CBS 101466</strain>
    </source>
</reference>
<evidence type="ECO:0000256" key="4">
    <source>
        <dbReference type="ARBA" id="ARBA00023002"/>
    </source>
</evidence>
<keyword evidence="5" id="KW-0186">Copper</keyword>
<dbReference type="PROSITE" id="PS00080">
    <property type="entry name" value="MULTICOPPER_OXIDASE2"/>
    <property type="match status" value="1"/>
</dbReference>
<dbReference type="InterPro" id="IPR002355">
    <property type="entry name" value="Cu_oxidase_Cu_BS"/>
</dbReference>
<dbReference type="CDD" id="cd13851">
    <property type="entry name" value="CuRO_1_Fet3p"/>
    <property type="match status" value="1"/>
</dbReference>
<dbReference type="InParanoid" id="W2S059"/>
<feature type="region of interest" description="Disordered" evidence="7">
    <location>
        <begin position="506"/>
        <end position="535"/>
    </location>
</feature>
<dbReference type="CDD" id="cd13877">
    <property type="entry name" value="CuRO_2_Fet3p_like"/>
    <property type="match status" value="1"/>
</dbReference>
<keyword evidence="2" id="KW-0479">Metal-binding</keyword>
<evidence type="ECO:0000256" key="6">
    <source>
        <dbReference type="ARBA" id="ARBA00023180"/>
    </source>
</evidence>
<dbReference type="eggNOG" id="KOG1263">
    <property type="taxonomic scope" value="Eukaryota"/>
</dbReference>